<comment type="catalytic activity">
    <reaction evidence="1">
        <text>ATP + protein L-histidine = ADP + protein N-phospho-L-histidine.</text>
        <dbReference type="EC" id="2.7.13.3"/>
    </reaction>
</comment>
<dbReference type="Gene3D" id="3.30.565.10">
    <property type="entry name" value="Histidine kinase-like ATPase, C-terminal domain"/>
    <property type="match status" value="1"/>
</dbReference>
<feature type="compositionally biased region" description="Polar residues" evidence="7">
    <location>
        <begin position="410"/>
        <end position="425"/>
    </location>
</feature>
<feature type="modified residue" description="4-aspartylphosphate" evidence="6">
    <location>
        <position position="817"/>
    </location>
</feature>
<dbReference type="FunFam" id="1.10.287.130:FF:000100">
    <property type="entry name" value="Sensor histidine kinase/response regulator"/>
    <property type="match status" value="1"/>
</dbReference>
<dbReference type="RefSeq" id="XP_007736740.1">
    <property type="nucleotide sequence ID" value="XM_007738550.1"/>
</dbReference>
<dbReference type="InterPro" id="IPR005467">
    <property type="entry name" value="His_kinase_dom"/>
</dbReference>
<dbReference type="SMART" id="SM00387">
    <property type="entry name" value="HATPase_c"/>
    <property type="match status" value="1"/>
</dbReference>
<dbReference type="InterPro" id="IPR011006">
    <property type="entry name" value="CheY-like_superfamily"/>
</dbReference>
<feature type="domain" description="Histidine kinase" evidence="8">
    <location>
        <begin position="533"/>
        <end position="649"/>
    </location>
</feature>
<dbReference type="PRINTS" id="PR00344">
    <property type="entry name" value="BCTRLSENSOR"/>
</dbReference>
<dbReference type="PROSITE" id="PS50110">
    <property type="entry name" value="RESPONSE_REGULATORY"/>
    <property type="match status" value="1"/>
</dbReference>
<feature type="domain" description="Response regulatory" evidence="9">
    <location>
        <begin position="750"/>
        <end position="898"/>
    </location>
</feature>
<dbReference type="Proteomes" id="UP000019478">
    <property type="component" value="Unassembled WGS sequence"/>
</dbReference>
<feature type="compositionally biased region" description="Low complexity" evidence="7">
    <location>
        <begin position="669"/>
        <end position="686"/>
    </location>
</feature>
<dbReference type="GO" id="GO:0009927">
    <property type="term" value="F:histidine phosphotransfer kinase activity"/>
    <property type="evidence" value="ECO:0007669"/>
    <property type="project" value="TreeGrafter"/>
</dbReference>
<dbReference type="EC" id="2.7.13.3" evidence="2"/>
<keyword evidence="5" id="KW-0418">Kinase</keyword>
<evidence type="ECO:0000256" key="1">
    <source>
        <dbReference type="ARBA" id="ARBA00000085"/>
    </source>
</evidence>
<evidence type="ECO:0000313" key="10">
    <source>
        <dbReference type="EMBL" id="EXJ78952.1"/>
    </source>
</evidence>
<dbReference type="SUPFAM" id="SSF52172">
    <property type="entry name" value="CheY-like"/>
    <property type="match status" value="1"/>
</dbReference>
<reference evidence="10 11" key="1">
    <citation type="submission" date="2013-03" db="EMBL/GenBank/DDBJ databases">
        <title>The Genome Sequence of Capronia epimyces CBS 606.96.</title>
        <authorList>
            <consortium name="The Broad Institute Genomics Platform"/>
            <person name="Cuomo C."/>
            <person name="de Hoog S."/>
            <person name="Gorbushina A."/>
            <person name="Walker B."/>
            <person name="Young S.K."/>
            <person name="Zeng Q."/>
            <person name="Gargeya S."/>
            <person name="Fitzgerald M."/>
            <person name="Haas B."/>
            <person name="Abouelleil A."/>
            <person name="Allen A.W."/>
            <person name="Alvarado L."/>
            <person name="Arachchi H.M."/>
            <person name="Berlin A.M."/>
            <person name="Chapman S.B."/>
            <person name="Gainer-Dewar J."/>
            <person name="Goldberg J."/>
            <person name="Griggs A."/>
            <person name="Gujja S."/>
            <person name="Hansen M."/>
            <person name="Howarth C."/>
            <person name="Imamovic A."/>
            <person name="Ireland A."/>
            <person name="Larimer J."/>
            <person name="McCowan C."/>
            <person name="Murphy C."/>
            <person name="Pearson M."/>
            <person name="Poon T.W."/>
            <person name="Priest M."/>
            <person name="Roberts A."/>
            <person name="Saif S."/>
            <person name="Shea T."/>
            <person name="Sisk P."/>
            <person name="Sykes S."/>
            <person name="Wortman J."/>
            <person name="Nusbaum C."/>
            <person name="Birren B."/>
        </authorList>
    </citation>
    <scope>NUCLEOTIDE SEQUENCE [LARGE SCALE GENOMIC DNA]</scope>
    <source>
        <strain evidence="10 11">CBS 606.96</strain>
    </source>
</reference>
<evidence type="ECO:0000256" key="2">
    <source>
        <dbReference type="ARBA" id="ARBA00012438"/>
    </source>
</evidence>
<dbReference type="SUPFAM" id="SSF55874">
    <property type="entry name" value="ATPase domain of HSP90 chaperone/DNA topoisomerase II/histidine kinase"/>
    <property type="match status" value="1"/>
</dbReference>
<gene>
    <name evidence="10" type="ORF">A1O3_08452</name>
</gene>
<evidence type="ECO:0000259" key="9">
    <source>
        <dbReference type="PROSITE" id="PS50110"/>
    </source>
</evidence>
<dbReference type="HOGENOM" id="CLU_005360_0_0_1"/>
<dbReference type="InterPro" id="IPR036097">
    <property type="entry name" value="HisK_dim/P_sf"/>
</dbReference>
<dbReference type="OrthoDB" id="60033at2759"/>
<dbReference type="CDD" id="cd00082">
    <property type="entry name" value="HisKA"/>
    <property type="match status" value="1"/>
</dbReference>
<dbReference type="PANTHER" id="PTHR43047:SF2">
    <property type="entry name" value="HISTIDINE KINASE M7"/>
    <property type="match status" value="1"/>
</dbReference>
<dbReference type="CDD" id="cd17546">
    <property type="entry name" value="REC_hyHK_CKI1_RcsC-like"/>
    <property type="match status" value="1"/>
</dbReference>
<organism evidence="10 11">
    <name type="scientific">Capronia epimyces CBS 606.96</name>
    <dbReference type="NCBI Taxonomy" id="1182542"/>
    <lineage>
        <taxon>Eukaryota</taxon>
        <taxon>Fungi</taxon>
        <taxon>Dikarya</taxon>
        <taxon>Ascomycota</taxon>
        <taxon>Pezizomycotina</taxon>
        <taxon>Eurotiomycetes</taxon>
        <taxon>Chaetothyriomycetidae</taxon>
        <taxon>Chaetothyriales</taxon>
        <taxon>Herpotrichiellaceae</taxon>
        <taxon>Capronia</taxon>
    </lineage>
</organism>
<dbReference type="eggNOG" id="KOG0519">
    <property type="taxonomic scope" value="Eukaryota"/>
</dbReference>
<feature type="region of interest" description="Disordered" evidence="7">
    <location>
        <begin position="402"/>
        <end position="426"/>
    </location>
</feature>
<evidence type="ECO:0000313" key="11">
    <source>
        <dbReference type="Proteomes" id="UP000019478"/>
    </source>
</evidence>
<dbReference type="SMART" id="SM00448">
    <property type="entry name" value="REC"/>
    <property type="match status" value="1"/>
</dbReference>
<dbReference type="Gene3D" id="1.10.287.130">
    <property type="match status" value="1"/>
</dbReference>
<dbReference type="InterPro" id="IPR036890">
    <property type="entry name" value="HATPase_C_sf"/>
</dbReference>
<dbReference type="GO" id="GO:0005886">
    <property type="term" value="C:plasma membrane"/>
    <property type="evidence" value="ECO:0007669"/>
    <property type="project" value="TreeGrafter"/>
</dbReference>
<dbReference type="PANTHER" id="PTHR43047">
    <property type="entry name" value="TWO-COMPONENT HISTIDINE PROTEIN KINASE"/>
    <property type="match status" value="1"/>
</dbReference>
<dbReference type="STRING" id="1182542.W9XEN5"/>
<dbReference type="EMBL" id="AMGY01000008">
    <property type="protein sequence ID" value="EXJ78952.1"/>
    <property type="molecule type" value="Genomic_DNA"/>
</dbReference>
<dbReference type="InterPro" id="IPR001789">
    <property type="entry name" value="Sig_transdc_resp-reg_receiver"/>
</dbReference>
<evidence type="ECO:0000256" key="4">
    <source>
        <dbReference type="ARBA" id="ARBA00022679"/>
    </source>
</evidence>
<dbReference type="Pfam" id="PF00072">
    <property type="entry name" value="Response_reg"/>
    <property type="match status" value="1"/>
</dbReference>
<evidence type="ECO:0000256" key="5">
    <source>
        <dbReference type="ARBA" id="ARBA00022777"/>
    </source>
</evidence>
<dbReference type="Pfam" id="PF02518">
    <property type="entry name" value="HATPase_c"/>
    <property type="match status" value="1"/>
</dbReference>
<name>W9XEN5_9EURO</name>
<keyword evidence="11" id="KW-1185">Reference proteome</keyword>
<dbReference type="GO" id="GO:0000155">
    <property type="term" value="F:phosphorelay sensor kinase activity"/>
    <property type="evidence" value="ECO:0007669"/>
    <property type="project" value="InterPro"/>
</dbReference>
<evidence type="ECO:0000256" key="3">
    <source>
        <dbReference type="ARBA" id="ARBA00022553"/>
    </source>
</evidence>
<dbReference type="AlphaFoldDB" id="W9XEN5"/>
<feature type="region of interest" description="Disordered" evidence="7">
    <location>
        <begin position="652"/>
        <end position="737"/>
    </location>
</feature>
<comment type="caution">
    <text evidence="10">The sequence shown here is derived from an EMBL/GenBank/DDBJ whole genome shotgun (WGS) entry which is preliminary data.</text>
</comment>
<dbReference type="PROSITE" id="PS50109">
    <property type="entry name" value="HIS_KIN"/>
    <property type="match status" value="1"/>
</dbReference>
<dbReference type="SUPFAM" id="SSF47384">
    <property type="entry name" value="Homodimeric domain of signal transducing histidine kinase"/>
    <property type="match status" value="1"/>
</dbReference>
<dbReference type="InterPro" id="IPR003661">
    <property type="entry name" value="HisK_dim/P_dom"/>
</dbReference>
<keyword evidence="4" id="KW-0808">Transferase</keyword>
<evidence type="ECO:0000256" key="7">
    <source>
        <dbReference type="SAM" id="MobiDB-lite"/>
    </source>
</evidence>
<dbReference type="Gene3D" id="3.40.50.2300">
    <property type="match status" value="1"/>
</dbReference>
<evidence type="ECO:0000256" key="6">
    <source>
        <dbReference type="PROSITE-ProRule" id="PRU00169"/>
    </source>
</evidence>
<keyword evidence="3 6" id="KW-0597">Phosphoprotein</keyword>
<dbReference type="InterPro" id="IPR004358">
    <property type="entry name" value="Sig_transdc_His_kin-like_C"/>
</dbReference>
<proteinExistence type="predicted"/>
<sequence>MAKPLNNPDSSPVIERQSLCLPGEEPGVSVHYGQEGFVQNLARHFASAENNAAEKLVQLKRNLKDADTEGFWQTLMEGMTEICQAQYAFVAKRVLADDHKSTVEMPPIGEPGSCLLGVAYYYNDGDKQKAMHRDYEYRAWEAPCAHMKHDKVFLIPNQMSSFVAHNPNTLPFPAEGYLAVPLFHDKKCFAHFGMMWTQEGLDRRNTSWSYTEMLLHSLEDIVTERLVSGQGFVKAQSTPAGPLNEVIPQEAVPPATQSLRPYAKNLSHELRTPMQGVVGMLDVMHATVQEQIEAQFHPSVRPIFQTLKDSIETVQDSAKRAVEAADNVVHAYDMNLQIPDTPQDEHESSANPSATTGYFDYKPARLIEGSDIHVTSYKRRRSSPTSWHFGNATKIRHLSTRADVSPKSVLPQSFQPPTLTPQTTVSEDRSPALFTPMQDGLPSSDFTTPSTKFSLEMDALPTPGLKQCRIRDLIPVVIHESLRVGGRPDSAIGEHTTFGERIVARSRSSNGTVSQRTIEWAVAPDVPETLLVDERDLAKLVSAVFLNAVKFTDDGVINLNIQQSKTQRYLIVNVKDTGDGIPEDFQPELFKPFSREDDSLTRSKEGLGLGLLVAKGLARRLGGDINLVKSAVHGPDKGSEFEIKIPLDLTDEVSRASSPRSRTPDVPKTVSRPPTTLTPSSQLPASHISAPGAVQSPMPQGIKILGPPTMTKGPPGSTAIGKPGRVSSPPRLPSRRDSYDRNLAEKYPLTFLVAEDNKINRKLLVNMLGKLGYKDVHEAFDGKEAVRVMQEIQATGSRRSGLNGRQAKKKVDVILMDLWMPEMDGYQATECILDMFRKDRSGIRHGSNPDSMAPPIVLAVTADVTAGALERATKTGMDGFMTKPFKLADLQRLIVEFCVKSDGVKGTA</sequence>
<protein>
    <recommendedName>
        <fullName evidence="2">histidine kinase</fullName>
        <ecNumber evidence="2">2.7.13.3</ecNumber>
    </recommendedName>
</protein>
<accession>W9XEN5</accession>
<evidence type="ECO:0000259" key="8">
    <source>
        <dbReference type="PROSITE" id="PS50109"/>
    </source>
</evidence>
<dbReference type="GeneID" id="19172540"/>
<dbReference type="InterPro" id="IPR003594">
    <property type="entry name" value="HATPase_dom"/>
</dbReference>